<protein>
    <recommendedName>
        <fullName evidence="6">Ribosomal RNA small subunit methyltransferase I</fullName>
        <ecNumber evidence="6">2.1.1.198</ecNumber>
    </recommendedName>
    <alternativeName>
        <fullName evidence="6">16S rRNA 2'-O-ribose C1402 methyltransferase</fullName>
    </alternativeName>
    <alternativeName>
        <fullName evidence="6">rRNA (cytidine-2'-O-)-methyltransferase RsmI</fullName>
    </alternativeName>
</protein>
<dbReference type="PANTHER" id="PTHR46111">
    <property type="entry name" value="RIBOSOMAL RNA SMALL SUBUNIT METHYLTRANSFERASE I"/>
    <property type="match status" value="1"/>
</dbReference>
<dbReference type="PANTHER" id="PTHR46111:SF1">
    <property type="entry name" value="RIBOSOMAL RNA SMALL SUBUNIT METHYLTRANSFERASE I"/>
    <property type="match status" value="1"/>
</dbReference>
<dbReference type="CDD" id="cd11648">
    <property type="entry name" value="RsmI"/>
    <property type="match status" value="1"/>
</dbReference>
<dbReference type="Gene3D" id="3.30.950.10">
    <property type="entry name" value="Methyltransferase, Cobalt-precorrin-4 Transmethylase, Domain 2"/>
    <property type="match status" value="1"/>
</dbReference>
<keyword evidence="2 6" id="KW-0698">rRNA processing</keyword>
<evidence type="ECO:0000256" key="5">
    <source>
        <dbReference type="ARBA" id="ARBA00022691"/>
    </source>
</evidence>
<evidence type="ECO:0000256" key="3">
    <source>
        <dbReference type="ARBA" id="ARBA00022603"/>
    </source>
</evidence>
<reference evidence="8 9" key="1">
    <citation type="journal article" date="2020" name="Biotechnol. Biofuels">
        <title>New insights from the biogas microbiome by comprehensive genome-resolved metagenomics of nearly 1600 species originating from multiple anaerobic digesters.</title>
        <authorList>
            <person name="Campanaro S."/>
            <person name="Treu L."/>
            <person name="Rodriguez-R L.M."/>
            <person name="Kovalovszki A."/>
            <person name="Ziels R.M."/>
            <person name="Maus I."/>
            <person name="Zhu X."/>
            <person name="Kougias P.G."/>
            <person name="Basile A."/>
            <person name="Luo G."/>
            <person name="Schluter A."/>
            <person name="Konstantinidis K.T."/>
            <person name="Angelidaki I."/>
        </authorList>
    </citation>
    <scope>NUCLEOTIDE SEQUENCE [LARGE SCALE GENOMIC DNA]</scope>
    <source>
        <strain evidence="8">AS27yjCOA_202</strain>
    </source>
</reference>
<evidence type="ECO:0000256" key="4">
    <source>
        <dbReference type="ARBA" id="ARBA00022679"/>
    </source>
</evidence>
<dbReference type="InterPro" id="IPR014777">
    <property type="entry name" value="4pyrrole_Mease_sub1"/>
</dbReference>
<evidence type="ECO:0000256" key="2">
    <source>
        <dbReference type="ARBA" id="ARBA00022552"/>
    </source>
</evidence>
<evidence type="ECO:0000259" key="7">
    <source>
        <dbReference type="Pfam" id="PF00590"/>
    </source>
</evidence>
<dbReference type="SUPFAM" id="SSF53790">
    <property type="entry name" value="Tetrapyrrole methylase"/>
    <property type="match status" value="1"/>
</dbReference>
<comment type="subcellular location">
    <subcellularLocation>
        <location evidence="6">Cytoplasm</location>
    </subcellularLocation>
</comment>
<dbReference type="PIRSF" id="PIRSF005917">
    <property type="entry name" value="MTase_YraL"/>
    <property type="match status" value="1"/>
</dbReference>
<dbReference type="GO" id="GO:0005737">
    <property type="term" value="C:cytoplasm"/>
    <property type="evidence" value="ECO:0007669"/>
    <property type="project" value="UniProtKB-SubCell"/>
</dbReference>
<keyword evidence="1 6" id="KW-0963">Cytoplasm</keyword>
<dbReference type="NCBIfam" id="TIGR00096">
    <property type="entry name" value="16S rRNA (cytidine(1402)-2'-O)-methyltransferase"/>
    <property type="match status" value="1"/>
</dbReference>
<dbReference type="InterPro" id="IPR014776">
    <property type="entry name" value="4pyrrole_Mease_sub2"/>
</dbReference>
<dbReference type="Pfam" id="PF00590">
    <property type="entry name" value="TP_methylase"/>
    <property type="match status" value="1"/>
</dbReference>
<dbReference type="FunFam" id="3.30.950.10:FF:000002">
    <property type="entry name" value="Ribosomal RNA small subunit methyltransferase I"/>
    <property type="match status" value="1"/>
</dbReference>
<dbReference type="FunFam" id="3.40.1010.10:FF:000007">
    <property type="entry name" value="Ribosomal RNA small subunit methyltransferase I"/>
    <property type="match status" value="1"/>
</dbReference>
<comment type="similarity">
    <text evidence="6">Belongs to the methyltransferase superfamily. RsmI family.</text>
</comment>
<dbReference type="AlphaFoldDB" id="A0A7X9E7U9"/>
<comment type="caution">
    <text evidence="8">The sequence shown here is derived from an EMBL/GenBank/DDBJ whole genome shotgun (WGS) entry which is preliminary data.</text>
</comment>
<dbReference type="EMBL" id="JAAZNV010000014">
    <property type="protein sequence ID" value="NMB91999.1"/>
    <property type="molecule type" value="Genomic_DNA"/>
</dbReference>
<evidence type="ECO:0000256" key="1">
    <source>
        <dbReference type="ARBA" id="ARBA00022490"/>
    </source>
</evidence>
<dbReference type="HAMAP" id="MF_01877">
    <property type="entry name" value="16SrRNA_methyltr_I"/>
    <property type="match status" value="1"/>
</dbReference>
<proteinExistence type="inferred from homology"/>
<gene>
    <name evidence="6 8" type="primary">rsmI</name>
    <name evidence="8" type="ORF">GYA37_04160</name>
</gene>
<dbReference type="InterPro" id="IPR000878">
    <property type="entry name" value="4pyrrol_Mease"/>
</dbReference>
<keyword evidence="4 6" id="KW-0808">Transferase</keyword>
<dbReference type="InterPro" id="IPR035996">
    <property type="entry name" value="4pyrrol_Methylase_sf"/>
</dbReference>
<feature type="domain" description="Tetrapyrrole methylase" evidence="7">
    <location>
        <begin position="5"/>
        <end position="204"/>
    </location>
</feature>
<sequence>MNKGTLFIVATPIGNLSDITLRAIETLKSVDLILSEDTRETDKILKKYNITKSQLSYRDQNHNVMLPKIIDILSSGHNIAIISDSGTPLISDPGYKLVRDLIQESFNIVSIPGPSAVISSLISSGLPTDKFSFIGFLPKSSSDRKKILKSYGNLESTLVIYESPYRIIKLLEEIKEVLGDRYVCLANEMTKIHEKFVRSSVSSLLTTLKDKKLRGEYVVLVGKEGFNL</sequence>
<name>A0A7X9E7U9_UNCKA</name>
<accession>A0A7X9E7U9</accession>
<dbReference type="Proteomes" id="UP000590542">
    <property type="component" value="Unassembled WGS sequence"/>
</dbReference>
<evidence type="ECO:0000256" key="6">
    <source>
        <dbReference type="HAMAP-Rule" id="MF_01877"/>
    </source>
</evidence>
<organism evidence="8 9">
    <name type="scientific">candidate division WWE3 bacterium</name>
    <dbReference type="NCBI Taxonomy" id="2053526"/>
    <lineage>
        <taxon>Bacteria</taxon>
        <taxon>Katanobacteria</taxon>
    </lineage>
</organism>
<keyword evidence="5 6" id="KW-0949">S-adenosyl-L-methionine</keyword>
<dbReference type="Gene3D" id="3.40.1010.10">
    <property type="entry name" value="Cobalt-precorrin-4 Transmethylase, Domain 1"/>
    <property type="match status" value="1"/>
</dbReference>
<dbReference type="EC" id="2.1.1.198" evidence="6"/>
<dbReference type="InterPro" id="IPR008189">
    <property type="entry name" value="rRNA_ssu_MeTfrase_I"/>
</dbReference>
<dbReference type="InterPro" id="IPR018063">
    <property type="entry name" value="SAM_MeTrfase_RsmI_CS"/>
</dbReference>
<comment type="catalytic activity">
    <reaction evidence="6">
        <text>cytidine(1402) in 16S rRNA + S-adenosyl-L-methionine = 2'-O-methylcytidine(1402) in 16S rRNA + S-adenosyl-L-homocysteine + H(+)</text>
        <dbReference type="Rhea" id="RHEA:42924"/>
        <dbReference type="Rhea" id="RHEA-COMP:10285"/>
        <dbReference type="Rhea" id="RHEA-COMP:10286"/>
        <dbReference type="ChEBI" id="CHEBI:15378"/>
        <dbReference type="ChEBI" id="CHEBI:57856"/>
        <dbReference type="ChEBI" id="CHEBI:59789"/>
        <dbReference type="ChEBI" id="CHEBI:74495"/>
        <dbReference type="ChEBI" id="CHEBI:82748"/>
        <dbReference type="EC" id="2.1.1.198"/>
    </reaction>
</comment>
<comment type="function">
    <text evidence="6">Catalyzes the 2'-O-methylation of the ribose of cytidine 1402 (C1402) in 16S rRNA.</text>
</comment>
<keyword evidence="3 6" id="KW-0489">Methyltransferase</keyword>
<evidence type="ECO:0000313" key="8">
    <source>
        <dbReference type="EMBL" id="NMB91999.1"/>
    </source>
</evidence>
<dbReference type="GO" id="GO:0070677">
    <property type="term" value="F:rRNA (cytosine-2'-O-)-methyltransferase activity"/>
    <property type="evidence" value="ECO:0007669"/>
    <property type="project" value="UniProtKB-UniRule"/>
</dbReference>
<evidence type="ECO:0000313" key="9">
    <source>
        <dbReference type="Proteomes" id="UP000590542"/>
    </source>
</evidence>
<dbReference type="PROSITE" id="PS01296">
    <property type="entry name" value="RSMI"/>
    <property type="match status" value="1"/>
</dbReference>